<reference evidence="3 4" key="1">
    <citation type="submission" date="2019-03" db="EMBL/GenBank/DDBJ databases">
        <title>Genomic Encyclopedia of Type Strains, Phase IV (KMG-IV): sequencing the most valuable type-strain genomes for metagenomic binning, comparative biology and taxonomic classification.</title>
        <authorList>
            <person name="Goeker M."/>
        </authorList>
    </citation>
    <scope>NUCLEOTIDE SEQUENCE [LARGE SCALE GENOMIC DNA]</scope>
    <source>
        <strain evidence="3 4">DSM 45765</strain>
    </source>
</reference>
<keyword evidence="1" id="KW-0812">Transmembrane</keyword>
<keyword evidence="4" id="KW-1185">Reference proteome</keyword>
<protein>
    <submittedName>
        <fullName evidence="3">Uncharacterized protein DUF4328</fullName>
    </submittedName>
</protein>
<name>A0A4R2RCK0_9PSEU</name>
<dbReference type="InterPro" id="IPR025565">
    <property type="entry name" value="DUF4328"/>
</dbReference>
<proteinExistence type="predicted"/>
<feature type="transmembrane region" description="Helical" evidence="1">
    <location>
        <begin position="51"/>
        <end position="75"/>
    </location>
</feature>
<gene>
    <name evidence="3" type="ORF">EV191_1011107</name>
</gene>
<dbReference type="Proteomes" id="UP000294911">
    <property type="component" value="Unassembled WGS sequence"/>
</dbReference>
<dbReference type="EMBL" id="SLXQ01000001">
    <property type="protein sequence ID" value="TCP57155.1"/>
    <property type="molecule type" value="Genomic_DNA"/>
</dbReference>
<keyword evidence="1" id="KW-0472">Membrane</keyword>
<feature type="transmembrane region" description="Helical" evidence="1">
    <location>
        <begin position="95"/>
        <end position="114"/>
    </location>
</feature>
<feature type="transmembrane region" description="Helical" evidence="1">
    <location>
        <begin position="135"/>
        <end position="155"/>
    </location>
</feature>
<feature type="domain" description="DUF4328" evidence="2">
    <location>
        <begin position="36"/>
        <end position="193"/>
    </location>
</feature>
<feature type="transmembrane region" description="Helical" evidence="1">
    <location>
        <begin position="167"/>
        <end position="189"/>
    </location>
</feature>
<accession>A0A4R2RCK0</accession>
<sequence>MLAAPATTALLLYALLALFGAAAEIWRYILLVQSRGGALSNTTVIASDTTVLIAALLNIAIWVFVLVVGMTWLFAMRAAATEHAETKPARPTWQVVVGLLVPGVNLVLAGPIIAEIEHAALRRPATQRPRPSRMVYYWWAAWAASGLLAGITLLWRQRDGVQAMADGVWLTALTYLAAAALAVFTLVVIRRFTELLTPLSGRKVKQLRVIAVHGAPEPELRTERPVGAAR</sequence>
<evidence type="ECO:0000259" key="2">
    <source>
        <dbReference type="Pfam" id="PF14219"/>
    </source>
</evidence>
<comment type="caution">
    <text evidence="3">The sequence shown here is derived from an EMBL/GenBank/DDBJ whole genome shotgun (WGS) entry which is preliminary data.</text>
</comment>
<organism evidence="3 4">
    <name type="scientific">Tamaricihabitans halophyticus</name>
    <dbReference type="NCBI Taxonomy" id="1262583"/>
    <lineage>
        <taxon>Bacteria</taxon>
        <taxon>Bacillati</taxon>
        <taxon>Actinomycetota</taxon>
        <taxon>Actinomycetes</taxon>
        <taxon>Pseudonocardiales</taxon>
        <taxon>Pseudonocardiaceae</taxon>
        <taxon>Tamaricihabitans</taxon>
    </lineage>
</organism>
<evidence type="ECO:0000313" key="4">
    <source>
        <dbReference type="Proteomes" id="UP000294911"/>
    </source>
</evidence>
<evidence type="ECO:0000313" key="3">
    <source>
        <dbReference type="EMBL" id="TCP57155.1"/>
    </source>
</evidence>
<dbReference type="Pfam" id="PF14219">
    <property type="entry name" value="DUF4328"/>
    <property type="match status" value="1"/>
</dbReference>
<evidence type="ECO:0000256" key="1">
    <source>
        <dbReference type="SAM" id="Phobius"/>
    </source>
</evidence>
<keyword evidence="1" id="KW-1133">Transmembrane helix</keyword>
<dbReference type="AlphaFoldDB" id="A0A4R2RCK0"/>
<feature type="transmembrane region" description="Helical" evidence="1">
    <location>
        <begin position="6"/>
        <end position="30"/>
    </location>
</feature>